<dbReference type="OrthoDB" id="5793358at2"/>
<name>A0A1V4DD83_9ACTN</name>
<keyword evidence="3" id="KW-1185">Reference proteome</keyword>
<dbReference type="EMBL" id="LAKD02000002">
    <property type="protein sequence ID" value="OPF84329.1"/>
    <property type="molecule type" value="Genomic_DNA"/>
</dbReference>
<proteinExistence type="predicted"/>
<dbReference type="InterPro" id="IPR011528">
    <property type="entry name" value="NERD"/>
</dbReference>
<dbReference type="PROSITE" id="PS50965">
    <property type="entry name" value="NERD"/>
    <property type="match status" value="1"/>
</dbReference>
<protein>
    <recommendedName>
        <fullName evidence="1">NERD domain-containing protein</fullName>
    </recommendedName>
</protein>
<reference evidence="2" key="1">
    <citation type="submission" date="2016-12" db="EMBL/GenBank/DDBJ databases">
        <title>Genome sequence of Streptomyces antioxidans MUSC 164.</title>
        <authorList>
            <person name="Lee L.-H."/>
            <person name="Ser H.-L."/>
        </authorList>
    </citation>
    <scope>NUCLEOTIDE SEQUENCE [LARGE SCALE GENOMIC DNA]</scope>
    <source>
        <strain evidence="2">MUSC 164</strain>
    </source>
</reference>
<evidence type="ECO:0000313" key="3">
    <source>
        <dbReference type="Proteomes" id="UP000033615"/>
    </source>
</evidence>
<comment type="caution">
    <text evidence="2">The sequence shown here is derived from an EMBL/GenBank/DDBJ whole genome shotgun (WGS) entry which is preliminary data.</text>
</comment>
<feature type="domain" description="NERD" evidence="1">
    <location>
        <begin position="19"/>
        <end position="130"/>
    </location>
</feature>
<dbReference type="AlphaFoldDB" id="A0A1V4DD83"/>
<dbReference type="Proteomes" id="UP000033615">
    <property type="component" value="Unassembled WGS sequence"/>
</dbReference>
<sequence>MLRVLARWWNISEAHSWIVGLRGERVTGARLDRLTKHGWHVLHSIELPSGSDIDHIAIGPPGVFTVNTKHHRGKSIWLGDHAITVNRASTRYVQISQSEAAVAAKRLSATCGWPVEVRPVVAVVGAAKIAAKSAVPPVLVMDGAEADRKLSGLTPNLSPTQVSQVFAAARQRRTWQ</sequence>
<evidence type="ECO:0000259" key="1">
    <source>
        <dbReference type="PROSITE" id="PS50965"/>
    </source>
</evidence>
<gene>
    <name evidence="2" type="ORF">VT50_0202080</name>
</gene>
<organism evidence="2 3">
    <name type="scientific">Streptomyces antioxidans</name>
    <dbReference type="NCBI Taxonomy" id="1507734"/>
    <lineage>
        <taxon>Bacteria</taxon>
        <taxon>Bacillati</taxon>
        <taxon>Actinomycetota</taxon>
        <taxon>Actinomycetes</taxon>
        <taxon>Kitasatosporales</taxon>
        <taxon>Streptomycetaceae</taxon>
        <taxon>Streptomyces</taxon>
    </lineage>
</organism>
<accession>A0A1V4DD83</accession>
<dbReference type="Pfam" id="PF08378">
    <property type="entry name" value="NERD"/>
    <property type="match status" value="1"/>
</dbReference>
<evidence type="ECO:0000313" key="2">
    <source>
        <dbReference type="EMBL" id="OPF84329.1"/>
    </source>
</evidence>